<sequence>MAFALSDLQLSSSAFDHHRDIPSKHSGEGDDVSPQLEWQGAPEGTEGYAVICHDPDAPLVQHGQYGFVHWVLYNLPSTVTALEENTQQGTVGKNDFGKLGYGGPMPPEGHGKHHYYFWVLALDCQTSLPEGLTLPELLEALEPNLLGMNRLIGTYKRS</sequence>
<proteinExistence type="predicted"/>
<feature type="compositionally biased region" description="Basic and acidic residues" evidence="1">
    <location>
        <begin position="17"/>
        <end position="28"/>
    </location>
</feature>
<dbReference type="SUPFAM" id="SSF49777">
    <property type="entry name" value="PEBP-like"/>
    <property type="match status" value="1"/>
</dbReference>
<dbReference type="InterPro" id="IPR005247">
    <property type="entry name" value="YbhB_YbcL/LppC-like"/>
</dbReference>
<dbReference type="EMBL" id="JABFHI010000004">
    <property type="protein sequence ID" value="NOG32076.1"/>
    <property type="molecule type" value="Genomic_DNA"/>
</dbReference>
<dbReference type="AlphaFoldDB" id="A0A7Y3TXI9"/>
<evidence type="ECO:0000313" key="2">
    <source>
        <dbReference type="EMBL" id="NOG32076.1"/>
    </source>
</evidence>
<protein>
    <submittedName>
        <fullName evidence="2">YbhB/YbcL family Raf kinase inhibitor-like protein</fullName>
    </submittedName>
</protein>
<comment type="caution">
    <text evidence="2">The sequence shown here is derived from an EMBL/GenBank/DDBJ whole genome shotgun (WGS) entry which is preliminary data.</text>
</comment>
<evidence type="ECO:0000256" key="1">
    <source>
        <dbReference type="SAM" id="MobiDB-lite"/>
    </source>
</evidence>
<dbReference type="Gene3D" id="3.90.280.10">
    <property type="entry name" value="PEBP-like"/>
    <property type="match status" value="1"/>
</dbReference>
<gene>
    <name evidence="2" type="ORF">HLB35_10465</name>
</gene>
<dbReference type="PANTHER" id="PTHR30289">
    <property type="entry name" value="UNCHARACTERIZED PROTEIN YBCL-RELATED"/>
    <property type="match status" value="1"/>
</dbReference>
<dbReference type="Pfam" id="PF01161">
    <property type="entry name" value="PBP"/>
    <property type="match status" value="1"/>
</dbReference>
<reference evidence="2 3" key="2">
    <citation type="submission" date="2020-06" db="EMBL/GenBank/DDBJ databases">
        <title>Halomonas songnenensis sp. nov., a moderately halophilic bacterium isolated from saline and alkaline soils.</title>
        <authorList>
            <person name="Jiang J."/>
            <person name="Pan Y."/>
        </authorList>
    </citation>
    <scope>NUCLEOTIDE SEQUENCE [LARGE SCALE GENOMIC DNA]</scope>
    <source>
        <strain evidence="2 3">TBZ9</strain>
    </source>
</reference>
<dbReference type="Proteomes" id="UP000588806">
    <property type="component" value="Unassembled WGS sequence"/>
</dbReference>
<dbReference type="NCBIfam" id="TIGR00481">
    <property type="entry name" value="YbhB/YbcL family Raf kinase inhibitor-like protein"/>
    <property type="match status" value="1"/>
</dbReference>
<name>A0A7Y3TXI9_9GAMM</name>
<dbReference type="InterPro" id="IPR008914">
    <property type="entry name" value="PEBP"/>
</dbReference>
<organism evidence="2 3">
    <name type="scientific">Vreelandella azerica</name>
    <dbReference type="NCBI Taxonomy" id="2732867"/>
    <lineage>
        <taxon>Bacteria</taxon>
        <taxon>Pseudomonadati</taxon>
        <taxon>Pseudomonadota</taxon>
        <taxon>Gammaproteobacteria</taxon>
        <taxon>Oceanospirillales</taxon>
        <taxon>Halomonadaceae</taxon>
        <taxon>Vreelandella</taxon>
    </lineage>
</organism>
<accession>A0A7Y3TXI9</accession>
<dbReference type="CDD" id="cd00865">
    <property type="entry name" value="PEBP_bact_arch"/>
    <property type="match status" value="1"/>
</dbReference>
<reference evidence="2 3" key="1">
    <citation type="submission" date="2020-05" db="EMBL/GenBank/DDBJ databases">
        <authorList>
            <person name="Ruan W."/>
            <person name="Jeon C.O."/>
            <person name="Chun B.H."/>
        </authorList>
    </citation>
    <scope>NUCLEOTIDE SEQUENCE [LARGE SCALE GENOMIC DNA]</scope>
    <source>
        <strain evidence="2 3">TBZ9</strain>
    </source>
</reference>
<feature type="region of interest" description="Disordered" evidence="1">
    <location>
        <begin position="17"/>
        <end position="39"/>
    </location>
</feature>
<dbReference type="PANTHER" id="PTHR30289:SF1">
    <property type="entry name" value="PEBP (PHOSPHATIDYLETHANOLAMINE-BINDING PROTEIN) FAMILY PROTEIN"/>
    <property type="match status" value="1"/>
</dbReference>
<evidence type="ECO:0000313" key="3">
    <source>
        <dbReference type="Proteomes" id="UP000588806"/>
    </source>
</evidence>
<keyword evidence="3" id="KW-1185">Reference proteome</keyword>
<dbReference type="RefSeq" id="WP_171702545.1">
    <property type="nucleotide sequence ID" value="NZ_JABFHI010000004.1"/>
</dbReference>
<dbReference type="InterPro" id="IPR036610">
    <property type="entry name" value="PEBP-like_sf"/>
</dbReference>